<dbReference type="InterPro" id="IPR058240">
    <property type="entry name" value="rSAM_sf"/>
</dbReference>
<organism evidence="2">
    <name type="scientific">marine sediment metagenome</name>
    <dbReference type="NCBI Taxonomy" id="412755"/>
    <lineage>
        <taxon>unclassified sequences</taxon>
        <taxon>metagenomes</taxon>
        <taxon>ecological metagenomes</taxon>
    </lineage>
</organism>
<accession>X0RUQ7</accession>
<dbReference type="InterPro" id="IPR026351">
    <property type="entry name" value="rSAM_ArsS-like"/>
</dbReference>
<dbReference type="EMBL" id="BARS01006711">
    <property type="protein sequence ID" value="GAF72564.1"/>
    <property type="molecule type" value="Genomic_DNA"/>
</dbReference>
<reference evidence="2" key="1">
    <citation type="journal article" date="2014" name="Front. Microbiol.">
        <title>High frequency of phylogenetically diverse reductive dehalogenase-homologous genes in deep subseafloor sedimentary metagenomes.</title>
        <authorList>
            <person name="Kawai M."/>
            <person name="Futagami T."/>
            <person name="Toyoda A."/>
            <person name="Takaki Y."/>
            <person name="Nishi S."/>
            <person name="Hori S."/>
            <person name="Arai W."/>
            <person name="Tsubouchi T."/>
            <person name="Morono Y."/>
            <person name="Uchiyama I."/>
            <person name="Ito T."/>
            <person name="Fujiyama A."/>
            <person name="Inagaki F."/>
            <person name="Takami H."/>
        </authorList>
    </citation>
    <scope>NUCLEOTIDE SEQUENCE</scope>
    <source>
        <strain evidence="2">Expedition CK06-06</strain>
    </source>
</reference>
<name>X0RUQ7_9ZZZZ</name>
<feature type="domain" description="Arsenosugar biosynthesis radical SAM protein ArsS-like C-terminal" evidence="1">
    <location>
        <begin position="83"/>
        <end position="217"/>
    </location>
</feature>
<comment type="caution">
    <text evidence="2">The sequence shown here is derived from an EMBL/GenBank/DDBJ whole genome shotgun (WGS) entry which is preliminary data.</text>
</comment>
<dbReference type="PANTHER" id="PTHR43728">
    <property type="entry name" value="SLR0304 PROTEIN"/>
    <property type="match status" value="1"/>
</dbReference>
<dbReference type="NCBIfam" id="TIGR04167">
    <property type="entry name" value="rSAM_SeCys"/>
    <property type="match status" value="1"/>
</dbReference>
<evidence type="ECO:0000259" key="1">
    <source>
        <dbReference type="Pfam" id="PF12345"/>
    </source>
</evidence>
<feature type="non-terminal residue" evidence="2">
    <location>
        <position position="1"/>
    </location>
</feature>
<dbReference type="PANTHER" id="PTHR43728:SF1">
    <property type="entry name" value="FE-S OXIDOREDUCTASE"/>
    <property type="match status" value="1"/>
</dbReference>
<dbReference type="InterPro" id="IPR024521">
    <property type="entry name" value="ArsS-like_C"/>
</dbReference>
<dbReference type="AlphaFoldDB" id="X0RUQ7"/>
<gene>
    <name evidence="2" type="ORF">S01H1_13025</name>
</gene>
<sequence length="225" mass="24734">DRCNLTILTAPGFEDLPEFLARNRVEVVASLPCYLGENVDVQRGRGVWEKSIEALRRLNTLGYGRAESGLRLTLVHNPAGPLLPPPQVTLEDTYRSELKARHGVVFNRLYTITNMPIGRFLDALLSNGQYRRYMEMLADGFNPAAAAAVMCRTTVSVDWKGRLHDCDFNQVLQLGLADGLPRHVDRFDAERLAVRRIVTGPHCHGCTAGAGSSCQGATVEIFAGA</sequence>
<evidence type="ECO:0000313" key="2">
    <source>
        <dbReference type="EMBL" id="GAF72564.1"/>
    </source>
</evidence>
<proteinExistence type="predicted"/>
<dbReference type="SUPFAM" id="SSF102114">
    <property type="entry name" value="Radical SAM enzymes"/>
    <property type="match status" value="1"/>
</dbReference>
<dbReference type="Pfam" id="PF12345">
    <property type="entry name" value="DUF3641"/>
    <property type="match status" value="1"/>
</dbReference>
<protein>
    <recommendedName>
        <fullName evidence="1">Arsenosugar biosynthesis radical SAM protein ArsS-like C-terminal domain-containing protein</fullName>
    </recommendedName>
</protein>